<protein>
    <recommendedName>
        <fullName evidence="5">diacylglycerol O-acyltransferase</fullName>
        <ecNumber evidence="5">2.3.1.20</ecNumber>
    </recommendedName>
</protein>
<evidence type="ECO:0000256" key="1">
    <source>
        <dbReference type="ARBA" id="ARBA00004477"/>
    </source>
</evidence>
<dbReference type="PANTHER" id="PTHR12317:SF0">
    <property type="entry name" value="ACYLTRANSFERASE"/>
    <property type="match status" value="1"/>
</dbReference>
<dbReference type="HOGENOM" id="CLU_023995_3_0_1"/>
<evidence type="ECO:0000256" key="5">
    <source>
        <dbReference type="ARBA" id="ARBA00013244"/>
    </source>
</evidence>
<name>G2QY55_THETT</name>
<evidence type="ECO:0000256" key="13">
    <source>
        <dbReference type="ARBA" id="ARBA00023136"/>
    </source>
</evidence>
<keyword evidence="7" id="KW-0808">Transferase</keyword>
<evidence type="ECO:0000256" key="15">
    <source>
        <dbReference type="ARBA" id="ARBA00048109"/>
    </source>
</evidence>
<keyword evidence="19" id="KW-1185">Reference proteome</keyword>
<comment type="pathway">
    <text evidence="3">Lipid metabolism.</text>
</comment>
<keyword evidence="13 17" id="KW-0472">Membrane</keyword>
<keyword evidence="12" id="KW-0443">Lipid metabolism</keyword>
<comment type="pathway">
    <text evidence="2">Glycerolipid metabolism; triacylglycerol biosynthesis.</text>
</comment>
<evidence type="ECO:0000256" key="10">
    <source>
        <dbReference type="ARBA" id="ARBA00022824"/>
    </source>
</evidence>
<keyword evidence="8 17" id="KW-0812">Transmembrane</keyword>
<comment type="similarity">
    <text evidence="4">Belongs to the diacylglycerol acyltransferase family.</text>
</comment>
<dbReference type="eggNOG" id="KOG0831">
    <property type="taxonomic scope" value="Eukaryota"/>
</dbReference>
<evidence type="ECO:0000256" key="14">
    <source>
        <dbReference type="ARBA" id="ARBA00023315"/>
    </source>
</evidence>
<dbReference type="CDD" id="cd07987">
    <property type="entry name" value="LPLAT_MGAT-like"/>
    <property type="match status" value="1"/>
</dbReference>
<dbReference type="Pfam" id="PF03982">
    <property type="entry name" value="DAGAT"/>
    <property type="match status" value="1"/>
</dbReference>
<evidence type="ECO:0000256" key="2">
    <source>
        <dbReference type="ARBA" id="ARBA00004771"/>
    </source>
</evidence>
<evidence type="ECO:0000256" key="7">
    <source>
        <dbReference type="ARBA" id="ARBA00022679"/>
    </source>
</evidence>
<feature type="transmembrane region" description="Helical" evidence="17">
    <location>
        <begin position="190"/>
        <end position="216"/>
    </location>
</feature>
<dbReference type="PANTHER" id="PTHR12317">
    <property type="entry name" value="DIACYLGLYCEROL O-ACYLTRANSFERASE"/>
    <property type="match status" value="1"/>
</dbReference>
<keyword evidence="10" id="KW-0256">Endoplasmic reticulum</keyword>
<dbReference type="EMBL" id="CP003010">
    <property type="protein sequence ID" value="AEO65349.1"/>
    <property type="molecule type" value="Genomic_DNA"/>
</dbReference>
<dbReference type="GO" id="GO:0004144">
    <property type="term" value="F:diacylglycerol O-acyltransferase activity"/>
    <property type="evidence" value="ECO:0007669"/>
    <property type="project" value="UniProtKB-EC"/>
</dbReference>
<gene>
    <name evidence="18" type="ORF">THITE_2086830</name>
</gene>
<proteinExistence type="inferred from homology"/>
<evidence type="ECO:0000256" key="16">
    <source>
        <dbReference type="SAM" id="MobiDB-lite"/>
    </source>
</evidence>
<evidence type="ECO:0000256" key="3">
    <source>
        <dbReference type="ARBA" id="ARBA00005189"/>
    </source>
</evidence>
<dbReference type="InterPro" id="IPR007130">
    <property type="entry name" value="DAGAT"/>
</dbReference>
<evidence type="ECO:0000256" key="4">
    <source>
        <dbReference type="ARBA" id="ARBA00005420"/>
    </source>
</evidence>
<evidence type="ECO:0000256" key="17">
    <source>
        <dbReference type="SAM" id="Phobius"/>
    </source>
</evidence>
<evidence type="ECO:0000256" key="9">
    <source>
        <dbReference type="ARBA" id="ARBA00022798"/>
    </source>
</evidence>
<accession>G2QY55</accession>
<keyword evidence="14" id="KW-0012">Acyltransferase</keyword>
<keyword evidence="6" id="KW-0444">Lipid biosynthesis</keyword>
<dbReference type="Proteomes" id="UP000008181">
    <property type="component" value="Chromosome 2"/>
</dbReference>
<evidence type="ECO:0000256" key="12">
    <source>
        <dbReference type="ARBA" id="ARBA00023098"/>
    </source>
</evidence>
<evidence type="ECO:0000256" key="6">
    <source>
        <dbReference type="ARBA" id="ARBA00022516"/>
    </source>
</evidence>
<feature type="region of interest" description="Disordered" evidence="16">
    <location>
        <begin position="39"/>
        <end position="72"/>
    </location>
</feature>
<dbReference type="EC" id="2.3.1.20" evidence="5"/>
<dbReference type="GO" id="GO:0019432">
    <property type="term" value="P:triglyceride biosynthetic process"/>
    <property type="evidence" value="ECO:0007669"/>
    <property type="project" value="TreeGrafter"/>
</dbReference>
<dbReference type="GeneID" id="11516791"/>
<dbReference type="RefSeq" id="XP_003651685.1">
    <property type="nucleotide sequence ID" value="XM_003651637.1"/>
</dbReference>
<dbReference type="GO" id="GO:0006071">
    <property type="term" value="P:glycerol metabolic process"/>
    <property type="evidence" value="ECO:0007669"/>
    <property type="project" value="UniProtKB-KW"/>
</dbReference>
<keyword evidence="11 17" id="KW-1133">Transmembrane helix</keyword>
<comment type="subcellular location">
    <subcellularLocation>
        <location evidence="1">Endoplasmic reticulum membrane</location>
        <topology evidence="1">Multi-pass membrane protein</topology>
    </subcellularLocation>
</comment>
<comment type="catalytic activity">
    <reaction evidence="15">
        <text>an acyl-CoA + a 1,2-diacyl-sn-glycerol = a triacyl-sn-glycerol + CoA</text>
        <dbReference type="Rhea" id="RHEA:10868"/>
        <dbReference type="ChEBI" id="CHEBI:17815"/>
        <dbReference type="ChEBI" id="CHEBI:57287"/>
        <dbReference type="ChEBI" id="CHEBI:58342"/>
        <dbReference type="ChEBI" id="CHEBI:64615"/>
        <dbReference type="EC" id="2.3.1.20"/>
    </reaction>
</comment>
<sequence length="512" mass="56446">MPRRRGPRGRAQASSGSGQEPQHNEKAIVVQHVDLVAAYQTDDGPPPSINDVVGDAPSGMESAETEPIGNIVPPSPPTPVELEMCSTSQTAELGDLADSAGDVAEDEADDVSTVVGSTPPTFSRASEANGLALSDGGLAKDARGLDYPPLTDEAGAEAAARERDRMNAYRAGSIRFAPWNIPYRRRLQTLAVVLHSLSIAGLVSFFFFLCAIPLTWPLLIPYLLHMLLSKSATDGRLRARSERLRRSVVWKFFGDYFPAQLHKTHELPATRKYIFGYHPHGIISHGAFAAFSTEALGFADKFPGITNSLLTLDSNFRIPLYRDYILAMGIQSVSKESITNILSRGGADGAGMGRAVTIVVGGARESLEAQPGVMHLVLAERKGFVKMALRTGADLVPVLAFGENDLYDQVSPQHHPLLRRLQMWVLRTLKFTLPFLHGRGIFNYDVGLMPYRRPLNIVVGRPIAVTRVPDAEMESREVDRLHREYVRELQRMWDAYKDVFARGRKEELQILK</sequence>
<evidence type="ECO:0000256" key="11">
    <source>
        <dbReference type="ARBA" id="ARBA00022989"/>
    </source>
</evidence>
<dbReference type="AlphaFoldDB" id="G2QY55"/>
<dbReference type="KEGG" id="ttt:THITE_2086830"/>
<dbReference type="OrthoDB" id="264532at2759"/>
<keyword evidence="9" id="KW-0319">Glycerol metabolism</keyword>
<dbReference type="GO" id="GO:0005789">
    <property type="term" value="C:endoplasmic reticulum membrane"/>
    <property type="evidence" value="ECO:0007669"/>
    <property type="project" value="UniProtKB-SubCell"/>
</dbReference>
<dbReference type="STRING" id="578455.G2QY55"/>
<evidence type="ECO:0000313" key="18">
    <source>
        <dbReference type="EMBL" id="AEO65349.1"/>
    </source>
</evidence>
<feature type="region of interest" description="Disordered" evidence="16">
    <location>
        <begin position="1"/>
        <end position="26"/>
    </location>
</feature>
<reference evidence="18 19" key="1">
    <citation type="journal article" date="2011" name="Nat. Biotechnol.">
        <title>Comparative genomic analysis of the thermophilic biomass-degrading fungi Myceliophthora thermophila and Thielavia terrestris.</title>
        <authorList>
            <person name="Berka R.M."/>
            <person name="Grigoriev I.V."/>
            <person name="Otillar R."/>
            <person name="Salamov A."/>
            <person name="Grimwood J."/>
            <person name="Reid I."/>
            <person name="Ishmael N."/>
            <person name="John T."/>
            <person name="Darmond C."/>
            <person name="Moisan M.-C."/>
            <person name="Henrissat B."/>
            <person name="Coutinho P.M."/>
            <person name="Lombard V."/>
            <person name="Natvig D.O."/>
            <person name="Lindquist E."/>
            <person name="Schmutz J."/>
            <person name="Lucas S."/>
            <person name="Harris P."/>
            <person name="Powlowski J."/>
            <person name="Bellemare A."/>
            <person name="Taylor D."/>
            <person name="Butler G."/>
            <person name="de Vries R.P."/>
            <person name="Allijn I.E."/>
            <person name="van den Brink J."/>
            <person name="Ushinsky S."/>
            <person name="Storms R."/>
            <person name="Powell A.J."/>
            <person name="Paulsen I.T."/>
            <person name="Elbourne L.D.H."/>
            <person name="Baker S.E."/>
            <person name="Magnuson J."/>
            <person name="LaBoissiere S."/>
            <person name="Clutterbuck A.J."/>
            <person name="Martinez D."/>
            <person name="Wogulis M."/>
            <person name="de Leon A.L."/>
            <person name="Rey M.W."/>
            <person name="Tsang A."/>
        </authorList>
    </citation>
    <scope>NUCLEOTIDE SEQUENCE [LARGE SCALE GENOMIC DNA]</scope>
    <source>
        <strain evidence="19">ATCC 38088 / NRRL 8126</strain>
    </source>
</reference>
<organism evidence="18 19">
    <name type="scientific">Thermothielavioides terrestris (strain ATCC 38088 / NRRL 8126)</name>
    <name type="common">Thielavia terrestris</name>
    <dbReference type="NCBI Taxonomy" id="578455"/>
    <lineage>
        <taxon>Eukaryota</taxon>
        <taxon>Fungi</taxon>
        <taxon>Dikarya</taxon>
        <taxon>Ascomycota</taxon>
        <taxon>Pezizomycotina</taxon>
        <taxon>Sordariomycetes</taxon>
        <taxon>Sordariomycetidae</taxon>
        <taxon>Sordariales</taxon>
        <taxon>Chaetomiaceae</taxon>
        <taxon>Thermothielavioides</taxon>
        <taxon>Thermothielavioides terrestris</taxon>
    </lineage>
</organism>
<feature type="compositionally biased region" description="Low complexity" evidence="16">
    <location>
        <begin position="9"/>
        <end position="19"/>
    </location>
</feature>
<evidence type="ECO:0000313" key="19">
    <source>
        <dbReference type="Proteomes" id="UP000008181"/>
    </source>
</evidence>
<evidence type="ECO:0000256" key="8">
    <source>
        <dbReference type="ARBA" id="ARBA00022692"/>
    </source>
</evidence>